<accession>A0A4Z0PEQ9</accession>
<keyword evidence="7" id="KW-1185">Reference proteome</keyword>
<keyword evidence="4" id="KW-0472">Membrane</keyword>
<dbReference type="AlphaFoldDB" id="A0A4Z0PEQ9"/>
<keyword evidence="5" id="KW-0175">Coiled coil</keyword>
<evidence type="ECO:0000256" key="1">
    <source>
        <dbReference type="ARBA" id="ARBA00004167"/>
    </source>
</evidence>
<evidence type="ECO:0000256" key="4">
    <source>
        <dbReference type="ARBA" id="ARBA00023136"/>
    </source>
</evidence>
<keyword evidence="2" id="KW-0812">Transmembrane</keyword>
<dbReference type="Proteomes" id="UP000297739">
    <property type="component" value="Unassembled WGS sequence"/>
</dbReference>
<dbReference type="PANTHER" id="PTHR30386:SF26">
    <property type="entry name" value="TRANSPORT PROTEIN COMB"/>
    <property type="match status" value="1"/>
</dbReference>
<dbReference type="GO" id="GO:0016020">
    <property type="term" value="C:membrane"/>
    <property type="evidence" value="ECO:0007669"/>
    <property type="project" value="UniProtKB-SubCell"/>
</dbReference>
<dbReference type="RefSeq" id="WP_135499632.1">
    <property type="nucleotide sequence ID" value="NZ_SRLD01000070.1"/>
</dbReference>
<proteinExistence type="predicted"/>
<name>A0A4Z0PEQ9_9BACT</name>
<evidence type="ECO:0000256" key="5">
    <source>
        <dbReference type="SAM" id="Coils"/>
    </source>
</evidence>
<dbReference type="OrthoDB" id="7057889at2"/>
<keyword evidence="3" id="KW-1133">Transmembrane helix</keyword>
<organism evidence="6 7">
    <name type="scientific">Hymenobacter elongatus</name>
    <dbReference type="NCBI Taxonomy" id="877208"/>
    <lineage>
        <taxon>Bacteria</taxon>
        <taxon>Pseudomonadati</taxon>
        <taxon>Bacteroidota</taxon>
        <taxon>Cytophagia</taxon>
        <taxon>Cytophagales</taxon>
        <taxon>Hymenobacteraceae</taxon>
        <taxon>Hymenobacter</taxon>
    </lineage>
</organism>
<dbReference type="Gene3D" id="2.40.30.170">
    <property type="match status" value="1"/>
</dbReference>
<evidence type="ECO:0000313" key="6">
    <source>
        <dbReference type="EMBL" id="TGE12413.1"/>
    </source>
</evidence>
<comment type="caution">
    <text evidence="6">The sequence shown here is derived from an EMBL/GenBank/DDBJ whole genome shotgun (WGS) entry which is preliminary data.</text>
</comment>
<dbReference type="EMBL" id="SRLD01000070">
    <property type="protein sequence ID" value="TGE12413.1"/>
    <property type="molecule type" value="Genomic_DNA"/>
</dbReference>
<feature type="coiled-coil region" evidence="5">
    <location>
        <begin position="218"/>
        <end position="280"/>
    </location>
</feature>
<dbReference type="InterPro" id="IPR050739">
    <property type="entry name" value="MFP"/>
</dbReference>
<reference evidence="6 7" key="1">
    <citation type="submission" date="2019-04" db="EMBL/GenBank/DDBJ databases">
        <authorList>
            <person name="Feng G."/>
            <person name="Zhang J."/>
            <person name="Zhu H."/>
        </authorList>
    </citation>
    <scope>NUCLEOTIDE SEQUENCE [LARGE SCALE GENOMIC DNA]</scope>
    <source>
        <strain evidence="6 7">JCM 17223</strain>
    </source>
</reference>
<gene>
    <name evidence="6" type="ORF">E5J99_20265</name>
</gene>
<evidence type="ECO:0000313" key="7">
    <source>
        <dbReference type="Proteomes" id="UP000297739"/>
    </source>
</evidence>
<sequence length="433" mass="48879">MSVRLSKLEQVDEKSEYVKDFISAKSAWFIRSGISLMALVTVALLTISCLVEYPDKITTQITITTLSPPLNVVTQASGNLLLAVQENQVVRKGQTLAYVANSANSAAVMQLKQAVQQADLSQRPAAALQTLLQFQRHQLGEIYKDYSELIISAKNVVLFEDITQLDQQARLLELEVTKYQAFLRKRQHQIGLLTQETQLVQRDYNRNAQLFGKGVIASAQLEVKERELLQAKEALQAASLSFSETDIRVVEIQKALNDIAVRNQQRQQELNANLLEAQKKLLGQIALWEQKYVLTSPMAGRVAFFKFWSNSQFATQGESVFTVLPANSTDIIGKVIMPALNSAKVRVGQKVVIKLNDYQYREFGLVKGVVESISLIPKNQEYSIQVNLPEKLLTTYKKKLAFRTEMQGSAEIITEELRLIERIYYQFRGLFIA</sequence>
<evidence type="ECO:0000256" key="2">
    <source>
        <dbReference type="ARBA" id="ARBA00022692"/>
    </source>
</evidence>
<dbReference type="PANTHER" id="PTHR30386">
    <property type="entry name" value="MEMBRANE FUSION SUBUNIT OF EMRAB-TOLC MULTIDRUG EFFLUX PUMP"/>
    <property type="match status" value="1"/>
</dbReference>
<evidence type="ECO:0000256" key="3">
    <source>
        <dbReference type="ARBA" id="ARBA00022989"/>
    </source>
</evidence>
<comment type="subcellular location">
    <subcellularLocation>
        <location evidence="1">Membrane</location>
        <topology evidence="1">Single-pass membrane protein</topology>
    </subcellularLocation>
</comment>
<protein>
    <submittedName>
        <fullName evidence="6">HlyD family efflux transporter periplasmic adaptor subunit</fullName>
    </submittedName>
</protein>